<protein>
    <submittedName>
        <fullName evidence="1">Uncharacterized protein</fullName>
    </submittedName>
</protein>
<name>A0AAJ0I6Q0_9PEZI</name>
<dbReference type="RefSeq" id="XP_062692247.1">
    <property type="nucleotide sequence ID" value="XM_062839049.1"/>
</dbReference>
<dbReference type="AlphaFoldDB" id="A0AAJ0I6Q0"/>
<evidence type="ECO:0000313" key="1">
    <source>
        <dbReference type="EMBL" id="KAK3491064.1"/>
    </source>
</evidence>
<sequence length="145" mass="16564">MDKCFTALARCVPSVIGMGGFMIWSSEVDGWKSGCREDWIWLRRSPYYKVPAGMGAWVEERVAKRHNRDPIYPVNPERSERTGIVKDSRHKLVSSVPRQLDATPRVGWLATRSDFASTCADPWSAPMFGSAHFRKAEEEPCRHCY</sequence>
<gene>
    <name evidence="1" type="ORF">B0T23DRAFT_405806</name>
</gene>
<organism evidence="1 2">
    <name type="scientific">Neurospora hispaniola</name>
    <dbReference type="NCBI Taxonomy" id="588809"/>
    <lineage>
        <taxon>Eukaryota</taxon>
        <taxon>Fungi</taxon>
        <taxon>Dikarya</taxon>
        <taxon>Ascomycota</taxon>
        <taxon>Pezizomycotina</taxon>
        <taxon>Sordariomycetes</taxon>
        <taxon>Sordariomycetidae</taxon>
        <taxon>Sordariales</taxon>
        <taxon>Sordariaceae</taxon>
        <taxon>Neurospora</taxon>
    </lineage>
</organism>
<dbReference type="Proteomes" id="UP001285908">
    <property type="component" value="Unassembled WGS sequence"/>
</dbReference>
<evidence type="ECO:0000313" key="2">
    <source>
        <dbReference type="Proteomes" id="UP001285908"/>
    </source>
</evidence>
<comment type="caution">
    <text evidence="1">The sequence shown here is derived from an EMBL/GenBank/DDBJ whole genome shotgun (WGS) entry which is preliminary data.</text>
</comment>
<dbReference type="GeneID" id="87876671"/>
<reference evidence="1 2" key="1">
    <citation type="journal article" date="2023" name="Mol. Phylogenet. Evol.">
        <title>Genome-scale phylogeny and comparative genomics of the fungal order Sordariales.</title>
        <authorList>
            <person name="Hensen N."/>
            <person name="Bonometti L."/>
            <person name="Westerberg I."/>
            <person name="Brannstrom I.O."/>
            <person name="Guillou S."/>
            <person name="Cros-Aarteil S."/>
            <person name="Calhoun S."/>
            <person name="Haridas S."/>
            <person name="Kuo A."/>
            <person name="Mondo S."/>
            <person name="Pangilinan J."/>
            <person name="Riley R."/>
            <person name="LaButti K."/>
            <person name="Andreopoulos B."/>
            <person name="Lipzen A."/>
            <person name="Chen C."/>
            <person name="Yan M."/>
            <person name="Daum C."/>
            <person name="Ng V."/>
            <person name="Clum A."/>
            <person name="Steindorff A."/>
            <person name="Ohm R.A."/>
            <person name="Martin F."/>
            <person name="Silar P."/>
            <person name="Natvig D.O."/>
            <person name="Lalanne C."/>
            <person name="Gautier V."/>
            <person name="Ament-Velasquez S.L."/>
            <person name="Kruys A."/>
            <person name="Hutchinson M.I."/>
            <person name="Powell A.J."/>
            <person name="Barry K."/>
            <person name="Miller A.N."/>
            <person name="Grigoriev I.V."/>
            <person name="Debuchy R."/>
            <person name="Gladieux P."/>
            <person name="Hiltunen Thoren M."/>
            <person name="Johannesson H."/>
        </authorList>
    </citation>
    <scope>NUCLEOTIDE SEQUENCE [LARGE SCALE GENOMIC DNA]</scope>
    <source>
        <strain evidence="1 2">FGSC 10403</strain>
    </source>
</reference>
<keyword evidence="2" id="KW-1185">Reference proteome</keyword>
<accession>A0AAJ0I6Q0</accession>
<dbReference type="EMBL" id="JAULSX010000005">
    <property type="protein sequence ID" value="KAK3491064.1"/>
    <property type="molecule type" value="Genomic_DNA"/>
</dbReference>
<proteinExistence type="predicted"/>